<dbReference type="AlphaFoldDB" id="A0A5N6KT20"/>
<dbReference type="Pfam" id="PF14479">
    <property type="entry name" value="HeLo"/>
    <property type="match status" value="1"/>
</dbReference>
<keyword evidence="4" id="KW-1185">Reference proteome</keyword>
<dbReference type="InterPro" id="IPR038305">
    <property type="entry name" value="HeLo_sf"/>
</dbReference>
<proteinExistence type="predicted"/>
<feature type="chain" id="PRO_5024360110" description="Prion-inhibition and propagation HeLo domain-containing protein" evidence="1">
    <location>
        <begin position="25"/>
        <end position="281"/>
    </location>
</feature>
<dbReference type="Proteomes" id="UP000327013">
    <property type="component" value="Unassembled WGS sequence"/>
</dbReference>
<evidence type="ECO:0000313" key="4">
    <source>
        <dbReference type="Proteomes" id="UP000327013"/>
    </source>
</evidence>
<name>A0A5N6KT20_9ROSI</name>
<reference evidence="3 4" key="1">
    <citation type="submission" date="2019-06" db="EMBL/GenBank/DDBJ databases">
        <title>A chromosomal-level reference genome of Carpinus fangiana (Coryloideae, Betulaceae).</title>
        <authorList>
            <person name="Yang X."/>
            <person name="Wang Z."/>
            <person name="Zhang L."/>
            <person name="Hao G."/>
            <person name="Liu J."/>
            <person name="Yang Y."/>
        </authorList>
    </citation>
    <scope>NUCLEOTIDE SEQUENCE [LARGE SCALE GENOMIC DNA]</scope>
    <source>
        <strain evidence="3">Cfa_2016G</strain>
        <tissue evidence="3">Leaf</tissue>
    </source>
</reference>
<accession>A0A5N6KT20</accession>
<evidence type="ECO:0000256" key="1">
    <source>
        <dbReference type="SAM" id="SignalP"/>
    </source>
</evidence>
<dbReference type="PANTHER" id="PTHR37542">
    <property type="entry name" value="HELO DOMAIN-CONTAINING PROTEIN-RELATED"/>
    <property type="match status" value="1"/>
</dbReference>
<comment type="caution">
    <text evidence="3">The sequence shown here is derived from an EMBL/GenBank/DDBJ whole genome shotgun (WGS) entry which is preliminary data.</text>
</comment>
<dbReference type="OrthoDB" id="20872at2759"/>
<dbReference type="InterPro" id="IPR029498">
    <property type="entry name" value="HeLo_dom"/>
</dbReference>
<evidence type="ECO:0000313" key="3">
    <source>
        <dbReference type="EMBL" id="KAB8343124.1"/>
    </source>
</evidence>
<dbReference type="EMBL" id="VIBQ01000012">
    <property type="protein sequence ID" value="KAB8343124.1"/>
    <property type="molecule type" value="Genomic_DNA"/>
</dbReference>
<keyword evidence="1" id="KW-0732">Signal</keyword>
<evidence type="ECO:0000259" key="2">
    <source>
        <dbReference type="Pfam" id="PF14479"/>
    </source>
</evidence>
<gene>
    <name evidence="3" type="ORF">FH972_022717</name>
</gene>
<sequence length="281" mass="30575">MAEVAGLVIGGIALASLFTTSVECFETVQVGRNFGKDSHQLQLQLDLIQLRLTRWGESVNVFGKHPTRGALIVASSSREAQLANRLLLHIASTFKEAQDACGKLRHATYHDDMPALGGPQDLSALSDRVREMSLARQKQTPFFKKVKWAVSEKKQLSSLTSTLSGLVQQLEELFPANRAKLQSLAEQEKSAIASLPCGPAALEAAKEASHEVKDGILEEKILQRHSYDDIVTTGDAKVNNGDYYATPGASMKGPGHSYRNIRTSGNARVQNGDMVGRSIFD</sequence>
<feature type="signal peptide" evidence="1">
    <location>
        <begin position="1"/>
        <end position="24"/>
    </location>
</feature>
<dbReference type="Gene3D" id="1.20.120.1020">
    <property type="entry name" value="Prion-inhibition and propagation, HeLo domain"/>
    <property type="match status" value="1"/>
</dbReference>
<protein>
    <recommendedName>
        <fullName evidence="2">Prion-inhibition and propagation HeLo domain-containing protein</fullName>
    </recommendedName>
</protein>
<dbReference type="PANTHER" id="PTHR37542:SF3">
    <property type="entry name" value="PRION-INHIBITION AND PROPAGATION HELO DOMAIN-CONTAINING PROTEIN"/>
    <property type="match status" value="1"/>
</dbReference>
<organism evidence="3 4">
    <name type="scientific">Carpinus fangiana</name>
    <dbReference type="NCBI Taxonomy" id="176857"/>
    <lineage>
        <taxon>Eukaryota</taxon>
        <taxon>Viridiplantae</taxon>
        <taxon>Streptophyta</taxon>
        <taxon>Embryophyta</taxon>
        <taxon>Tracheophyta</taxon>
        <taxon>Spermatophyta</taxon>
        <taxon>Magnoliopsida</taxon>
        <taxon>eudicotyledons</taxon>
        <taxon>Gunneridae</taxon>
        <taxon>Pentapetalae</taxon>
        <taxon>rosids</taxon>
        <taxon>fabids</taxon>
        <taxon>Fagales</taxon>
        <taxon>Betulaceae</taxon>
        <taxon>Carpinus</taxon>
    </lineage>
</organism>
<feature type="domain" description="Prion-inhibition and propagation HeLo" evidence="2">
    <location>
        <begin position="6"/>
        <end position="192"/>
    </location>
</feature>